<keyword evidence="4" id="KW-1185">Reference proteome</keyword>
<name>A0A979ET28_ICTPU</name>
<feature type="compositionally biased region" description="Basic and acidic residues" evidence="2">
    <location>
        <begin position="338"/>
        <end position="349"/>
    </location>
</feature>
<sequence length="536" mass="60991">MKSVIGKAIERSAMQRFSHSGMALLPWTRQILTVLWENVRLMLQVICCSLMAVFQMFRFELHLRITDDTGEHIQHMTNAHGDTEGFLLSSLFESNKNVVVAGPNPLSRFNKDPFNLNSHSRSVLSSLVNDDLCCSLVDNLVSCATECLNENEDVCVGEQFGWKHRFDWNFHTGLEGRVDEECLPTLYGNEVQKQSDCCTGVECNWSRLSFKSQSSDSEFSWGSSDSSSIDREREDSDGLWDLLRCSNDPYHPLHFTACMSSAVANRQRTQPGSSLQRNEFTSTPSSVFCFSDSSEQGNTETVNSEDEEEALWKSLSWDDDPYHPLNFRAPLSSAHAFTDSHEKGPKTSRDSTSTRCPKPILMQRQVFSHRCPQMCVEKPAKVPWKRPINKTVDASMTKKISTVKRVKFSPVVQIHKMRAWSFALQACRKGPWEEHARDRDRFQRRILETEQAIGYCFMSSFIHRSTHSVYVAQYTSGFFLIQDIPYCCIGYAQSLCNASNLFSLFSQLQNGLIYSHRQLSGLHVGLSFLTTCSLDR</sequence>
<feature type="region of interest" description="Disordered" evidence="2">
    <location>
        <begin position="336"/>
        <end position="355"/>
    </location>
</feature>
<dbReference type="GO" id="GO:0000164">
    <property type="term" value="C:protein phosphatase type 1 complex"/>
    <property type="evidence" value="ECO:0007669"/>
    <property type="project" value="TreeGrafter"/>
</dbReference>
<gene>
    <name evidence="5" type="primary">ppp1r15b</name>
</gene>
<dbReference type="GO" id="GO:0019888">
    <property type="term" value="F:protein phosphatase regulator activity"/>
    <property type="evidence" value="ECO:0007669"/>
    <property type="project" value="TreeGrafter"/>
</dbReference>
<comment type="similarity">
    <text evidence="1">Belongs to the PPP1R15 family.</text>
</comment>
<evidence type="ECO:0000313" key="5">
    <source>
        <dbReference type="RefSeq" id="XP_047010975.1"/>
    </source>
</evidence>
<accession>A0A979ET28</accession>
<dbReference type="GO" id="GO:0005783">
    <property type="term" value="C:endoplasmic reticulum"/>
    <property type="evidence" value="ECO:0007669"/>
    <property type="project" value="TreeGrafter"/>
</dbReference>
<proteinExistence type="inferred from homology"/>
<evidence type="ECO:0000259" key="3">
    <source>
        <dbReference type="Pfam" id="PF10488"/>
    </source>
</evidence>
<evidence type="ECO:0000256" key="2">
    <source>
        <dbReference type="SAM" id="MobiDB-lite"/>
    </source>
</evidence>
<dbReference type="InterPro" id="IPR019523">
    <property type="entry name" value="Prot_Pase1_reg-su15A/B_C"/>
</dbReference>
<protein>
    <submittedName>
        <fullName evidence="5">Protein phosphatase 1 regulatory subunit 15B isoform X1</fullName>
    </submittedName>
</protein>
<dbReference type="OrthoDB" id="5976067at2759"/>
<organism evidence="4 5">
    <name type="scientific">Ictalurus punctatus</name>
    <name type="common">Channel catfish</name>
    <name type="synonym">Silurus punctatus</name>
    <dbReference type="NCBI Taxonomy" id="7998"/>
    <lineage>
        <taxon>Eukaryota</taxon>
        <taxon>Metazoa</taxon>
        <taxon>Chordata</taxon>
        <taxon>Craniata</taxon>
        <taxon>Vertebrata</taxon>
        <taxon>Euteleostomi</taxon>
        <taxon>Actinopterygii</taxon>
        <taxon>Neopterygii</taxon>
        <taxon>Teleostei</taxon>
        <taxon>Ostariophysi</taxon>
        <taxon>Siluriformes</taxon>
        <taxon>Ictaluridae</taxon>
        <taxon>Ictalurus</taxon>
    </lineage>
</organism>
<dbReference type="RefSeq" id="XP_047010975.1">
    <property type="nucleotide sequence ID" value="XM_047155019.2"/>
</dbReference>
<dbReference type="Pfam" id="PF10488">
    <property type="entry name" value="PP1c_bdg"/>
    <property type="match status" value="1"/>
</dbReference>
<dbReference type="PANTHER" id="PTHR16489:SF11">
    <property type="entry name" value="PROTEIN PHOSPHATASE 1 REGULATORY SUBUNIT 15B"/>
    <property type="match status" value="1"/>
</dbReference>
<evidence type="ECO:0000313" key="4">
    <source>
        <dbReference type="Proteomes" id="UP000221080"/>
    </source>
</evidence>
<dbReference type="AlphaFoldDB" id="A0A979ET28"/>
<dbReference type="Proteomes" id="UP000221080">
    <property type="component" value="Chromosome 4"/>
</dbReference>
<reference evidence="4" key="1">
    <citation type="journal article" date="2016" name="Nat. Commun.">
        <title>The channel catfish genome sequence provides insights into the evolution of scale formation in teleosts.</title>
        <authorList>
            <person name="Liu Z."/>
            <person name="Liu S."/>
            <person name="Yao J."/>
            <person name="Bao L."/>
            <person name="Zhang J."/>
            <person name="Li Y."/>
            <person name="Jiang C."/>
            <person name="Sun L."/>
            <person name="Wang R."/>
            <person name="Zhang Y."/>
            <person name="Zhou T."/>
            <person name="Zeng Q."/>
            <person name="Fu Q."/>
            <person name="Gao S."/>
            <person name="Li N."/>
            <person name="Koren S."/>
            <person name="Jiang Y."/>
            <person name="Zimin A."/>
            <person name="Xu P."/>
            <person name="Phillippy A.M."/>
            <person name="Geng X."/>
            <person name="Song L."/>
            <person name="Sun F."/>
            <person name="Li C."/>
            <person name="Wang X."/>
            <person name="Chen A."/>
            <person name="Jin Y."/>
            <person name="Yuan Z."/>
            <person name="Yang Y."/>
            <person name="Tan S."/>
            <person name="Peatman E."/>
            <person name="Lu J."/>
            <person name="Qin Z."/>
            <person name="Dunham R."/>
            <person name="Li Z."/>
            <person name="Sonstegard T."/>
            <person name="Feng J."/>
            <person name="Danzmann R.G."/>
            <person name="Schroeder S."/>
            <person name="Scheffler B."/>
            <person name="Duke M.V."/>
            <person name="Ballard L."/>
            <person name="Kucuktas H."/>
            <person name="Kaltenboeck L."/>
            <person name="Liu H."/>
            <person name="Armbruster J."/>
            <person name="Xie Y."/>
            <person name="Kirby M.L."/>
            <person name="Tian Y."/>
            <person name="Flanagan M.E."/>
            <person name="Mu W."/>
            <person name="Waldbieser G.C."/>
        </authorList>
    </citation>
    <scope>NUCLEOTIDE SEQUENCE [LARGE SCALE GENOMIC DNA]</scope>
    <source>
        <strain evidence="4">SDA103</strain>
    </source>
</reference>
<reference evidence="5" key="2">
    <citation type="submission" date="2025-08" db="UniProtKB">
        <authorList>
            <consortium name="RefSeq"/>
        </authorList>
    </citation>
    <scope>IDENTIFICATION</scope>
    <source>
        <tissue evidence="5">Blood</tissue>
    </source>
</reference>
<dbReference type="PANTHER" id="PTHR16489">
    <property type="entry name" value="GH11727P"/>
    <property type="match status" value="1"/>
</dbReference>
<dbReference type="GeneID" id="108263894"/>
<evidence type="ECO:0000256" key="1">
    <source>
        <dbReference type="ARBA" id="ARBA00010161"/>
    </source>
</evidence>
<dbReference type="GO" id="GO:0034976">
    <property type="term" value="P:response to endoplasmic reticulum stress"/>
    <property type="evidence" value="ECO:0007669"/>
    <property type="project" value="TreeGrafter"/>
</dbReference>
<dbReference type="GO" id="GO:0051246">
    <property type="term" value="P:regulation of protein metabolic process"/>
    <property type="evidence" value="ECO:0007669"/>
    <property type="project" value="UniProtKB-ARBA"/>
</dbReference>
<feature type="domain" description="Protein phosphatase 1 regulatory subunit 15A/B C-terminal" evidence="3">
    <location>
        <begin position="239"/>
        <end position="459"/>
    </location>
</feature>
<dbReference type="InterPro" id="IPR051254">
    <property type="entry name" value="PPP1R15"/>
</dbReference>